<evidence type="ECO:0000256" key="1">
    <source>
        <dbReference type="ARBA" id="ARBA00023002"/>
    </source>
</evidence>
<dbReference type="GO" id="GO:0016491">
    <property type="term" value="F:oxidoreductase activity"/>
    <property type="evidence" value="ECO:0007669"/>
    <property type="project" value="UniProtKB-KW"/>
</dbReference>
<dbReference type="Proteomes" id="UP000460221">
    <property type="component" value="Unassembled WGS sequence"/>
</dbReference>
<accession>A0A7K1FFX1</accession>
<sequence length="315" mass="33971">MVGELGLGCMGMTGAYGSPADWDEAASIEVIRRAMDLGVTMIDTAELYGPWVNEKLVGKAIAGRRDEVTIATKTGLVSVDPELGLNHVDCRPMHIKLAVDASLYRLGVDVIDLYYLHRPDPTVPIAESVGAMAELVQAGKVRHIGVSEYSVQQLEQAVAVHPIVAVQSEMSLWTRDALAGVLPWCEANDAAFVPFSPLGRGFLTGTVATTFDARDMRSRHPRFQPEARDANDLIVARIRTVAERLGASPAQVAIAWTLAQGAQVIPIPGTKRLKYLEENLAAADLVLSADDLAELDDLPEAVGHRSNMPQFLGAR</sequence>
<dbReference type="InterPro" id="IPR050791">
    <property type="entry name" value="Aldo-Keto_reductase"/>
</dbReference>
<feature type="domain" description="NADP-dependent oxidoreductase" evidence="2">
    <location>
        <begin position="4"/>
        <end position="298"/>
    </location>
</feature>
<comment type="caution">
    <text evidence="3">The sequence shown here is derived from an EMBL/GenBank/DDBJ whole genome shotgun (WGS) entry which is preliminary data.</text>
</comment>
<dbReference type="InterPro" id="IPR036812">
    <property type="entry name" value="NAD(P)_OxRdtase_dom_sf"/>
</dbReference>
<name>A0A7K1FFX1_9ACTN</name>
<protein>
    <submittedName>
        <fullName evidence="3">Aldo/keto reductase</fullName>
    </submittedName>
</protein>
<dbReference type="Gene3D" id="3.20.20.100">
    <property type="entry name" value="NADP-dependent oxidoreductase domain"/>
    <property type="match status" value="1"/>
</dbReference>
<dbReference type="EMBL" id="WLYK01000001">
    <property type="protein sequence ID" value="MTD12369.1"/>
    <property type="molecule type" value="Genomic_DNA"/>
</dbReference>
<dbReference type="PANTHER" id="PTHR43625:SF40">
    <property type="entry name" value="ALDO-KETO REDUCTASE YAKC [NADP(+)]"/>
    <property type="match status" value="1"/>
</dbReference>
<proteinExistence type="predicted"/>
<keyword evidence="1" id="KW-0560">Oxidoreductase</keyword>
<keyword evidence="4" id="KW-1185">Reference proteome</keyword>
<gene>
    <name evidence="3" type="ORF">GIS00_00235</name>
</gene>
<dbReference type="PRINTS" id="PR00069">
    <property type="entry name" value="ALDKETRDTASE"/>
</dbReference>
<dbReference type="Pfam" id="PF00248">
    <property type="entry name" value="Aldo_ket_red"/>
    <property type="match status" value="1"/>
</dbReference>
<evidence type="ECO:0000313" key="3">
    <source>
        <dbReference type="EMBL" id="MTD12369.1"/>
    </source>
</evidence>
<organism evidence="3 4">
    <name type="scientific">Nakamurella alba</name>
    <dbReference type="NCBI Taxonomy" id="2665158"/>
    <lineage>
        <taxon>Bacteria</taxon>
        <taxon>Bacillati</taxon>
        <taxon>Actinomycetota</taxon>
        <taxon>Actinomycetes</taxon>
        <taxon>Nakamurellales</taxon>
        <taxon>Nakamurellaceae</taxon>
        <taxon>Nakamurella</taxon>
    </lineage>
</organism>
<dbReference type="AlphaFoldDB" id="A0A7K1FFX1"/>
<dbReference type="SUPFAM" id="SSF51430">
    <property type="entry name" value="NAD(P)-linked oxidoreductase"/>
    <property type="match status" value="1"/>
</dbReference>
<reference evidence="3 4" key="1">
    <citation type="submission" date="2019-11" db="EMBL/GenBank/DDBJ databases">
        <authorList>
            <person name="Jiang L.-Q."/>
        </authorList>
    </citation>
    <scope>NUCLEOTIDE SEQUENCE [LARGE SCALE GENOMIC DNA]</scope>
    <source>
        <strain evidence="3 4">YIM 132087</strain>
    </source>
</reference>
<dbReference type="GO" id="GO:0005737">
    <property type="term" value="C:cytoplasm"/>
    <property type="evidence" value="ECO:0007669"/>
    <property type="project" value="TreeGrafter"/>
</dbReference>
<dbReference type="InterPro" id="IPR023210">
    <property type="entry name" value="NADP_OxRdtase_dom"/>
</dbReference>
<evidence type="ECO:0000259" key="2">
    <source>
        <dbReference type="Pfam" id="PF00248"/>
    </source>
</evidence>
<dbReference type="PANTHER" id="PTHR43625">
    <property type="entry name" value="AFLATOXIN B1 ALDEHYDE REDUCTASE"/>
    <property type="match status" value="1"/>
</dbReference>
<dbReference type="InterPro" id="IPR020471">
    <property type="entry name" value="AKR"/>
</dbReference>
<evidence type="ECO:0000313" key="4">
    <source>
        <dbReference type="Proteomes" id="UP000460221"/>
    </source>
</evidence>